<organism evidence="1 2">
    <name type="scientific">Agrocybe chaxingu</name>
    <dbReference type="NCBI Taxonomy" id="84603"/>
    <lineage>
        <taxon>Eukaryota</taxon>
        <taxon>Fungi</taxon>
        <taxon>Dikarya</taxon>
        <taxon>Basidiomycota</taxon>
        <taxon>Agaricomycotina</taxon>
        <taxon>Agaricomycetes</taxon>
        <taxon>Agaricomycetidae</taxon>
        <taxon>Agaricales</taxon>
        <taxon>Agaricineae</taxon>
        <taxon>Strophariaceae</taxon>
        <taxon>Agrocybe</taxon>
    </lineage>
</organism>
<name>A0A9W8JPR1_9AGAR</name>
<evidence type="ECO:0000313" key="2">
    <source>
        <dbReference type="Proteomes" id="UP001148786"/>
    </source>
</evidence>
<sequence length="431" mass="48050">MVTSMFLGSVCRRWREIAEATPRLWTSISINAHRSDMEEYVPFVAACLSRSGALPLTLAIYDHKDDYAPKAPDHNKDLVEPHKEAAPIIKVVNANSSRWKSLSIFVPISVLRQLWCDSRRAPALETLCIHAFPSDPNADFLIFNKHKTCIPSPKSLLLSSIRPHMIRIRWDNVDNVDLNNVSKLDVRAMFSCAPKMTSFSIRSLHVDNGNLLFDPIMHHALCKLNLATSWNIDEILNSITVPSLQDLSVMSLSSGLMSMISRSRPPLTHLTIRDVITVDDALIFFKETPLLTNLRLIDVLLPTNFFRLLSTTSTRAAADSEAFLPALSSLTISTALEPDWTDVADMLDTEGVEAVHATRRPLSRFVFRLIGGKLHRDSDSDEGVNPTDSPTLQRLLALKDSGLSLLIMDGRGCDLLAKGQKYIGLNDNEDE</sequence>
<evidence type="ECO:0000313" key="1">
    <source>
        <dbReference type="EMBL" id="KAJ3492433.1"/>
    </source>
</evidence>
<dbReference type="InterPro" id="IPR032675">
    <property type="entry name" value="LRR_dom_sf"/>
</dbReference>
<dbReference type="Gene3D" id="3.80.10.10">
    <property type="entry name" value="Ribonuclease Inhibitor"/>
    <property type="match status" value="1"/>
</dbReference>
<dbReference type="OrthoDB" id="2269034at2759"/>
<evidence type="ECO:0008006" key="3">
    <source>
        <dbReference type="Google" id="ProtNLM"/>
    </source>
</evidence>
<proteinExistence type="predicted"/>
<keyword evidence="2" id="KW-1185">Reference proteome</keyword>
<comment type="caution">
    <text evidence="1">The sequence shown here is derived from an EMBL/GenBank/DDBJ whole genome shotgun (WGS) entry which is preliminary data.</text>
</comment>
<dbReference type="AlphaFoldDB" id="A0A9W8JPR1"/>
<gene>
    <name evidence="1" type="ORF">NLJ89_g11241</name>
</gene>
<reference evidence="1" key="1">
    <citation type="submission" date="2022-07" db="EMBL/GenBank/DDBJ databases">
        <title>Genome Sequence of Agrocybe chaxingu.</title>
        <authorList>
            <person name="Buettner E."/>
        </authorList>
    </citation>
    <scope>NUCLEOTIDE SEQUENCE</scope>
    <source>
        <strain evidence="1">MP-N11</strain>
    </source>
</reference>
<protein>
    <recommendedName>
        <fullName evidence="3">F-box domain-containing protein</fullName>
    </recommendedName>
</protein>
<accession>A0A9W8JPR1</accession>
<dbReference type="Proteomes" id="UP001148786">
    <property type="component" value="Unassembled WGS sequence"/>
</dbReference>
<dbReference type="EMBL" id="JANKHO010002460">
    <property type="protein sequence ID" value="KAJ3492433.1"/>
    <property type="molecule type" value="Genomic_DNA"/>
</dbReference>